<proteinExistence type="predicted"/>
<dbReference type="PANTHER" id="PTHR32063">
    <property type="match status" value="1"/>
</dbReference>
<keyword evidence="1" id="KW-1133">Transmembrane helix</keyword>
<dbReference type="SUPFAM" id="SSF82693">
    <property type="entry name" value="Multidrug efflux transporter AcrB pore domain, PN1, PN2, PC1 and PC2 subdomains"/>
    <property type="match status" value="1"/>
</dbReference>
<gene>
    <name evidence="2" type="ORF">JCM10512_4130</name>
</gene>
<dbReference type="PANTHER" id="PTHR32063:SF9">
    <property type="entry name" value="SIMILAR TO MULTIDRUG RESISTANCE PROTEIN MEXB"/>
    <property type="match status" value="1"/>
</dbReference>
<keyword evidence="1" id="KW-0472">Membrane</keyword>
<dbReference type="InterPro" id="IPR001036">
    <property type="entry name" value="Acrflvin-R"/>
</dbReference>
<dbReference type="Gene3D" id="1.20.1640.10">
    <property type="entry name" value="Multidrug efflux transporter AcrB transmembrane domain"/>
    <property type="match status" value="1"/>
</dbReference>
<dbReference type="FunFam" id="3.30.70.1430:FF:000001">
    <property type="entry name" value="Efflux pump membrane transporter"/>
    <property type="match status" value="1"/>
</dbReference>
<dbReference type="GO" id="GO:0042910">
    <property type="term" value="F:xenobiotic transmembrane transporter activity"/>
    <property type="evidence" value="ECO:0007669"/>
    <property type="project" value="TreeGrafter"/>
</dbReference>
<sequence>MNLRYFIDRPVLSIVVSITIVLMGIISLFILPVEQYPDMAPPTIQVFTNYPGANAETVQKSVIVPLEEAINGVENMNYITSTASNSGDVSINVFFKQGSNADMAAVNVQNRVSTALSLLPAEVTKIGVTTTKQQNAELKTFGSIVRMIRTTSSF</sequence>
<evidence type="ECO:0000256" key="1">
    <source>
        <dbReference type="SAM" id="Phobius"/>
    </source>
</evidence>
<dbReference type="STRING" id="1445607.JCM10512_4130"/>
<keyword evidence="3" id="KW-1185">Reference proteome</keyword>
<accession>W4UXW2</accession>
<protein>
    <submittedName>
        <fullName evidence="2">RND efflux system</fullName>
    </submittedName>
</protein>
<name>W4UXW2_9BACE</name>
<keyword evidence="1" id="KW-0812">Transmembrane</keyword>
<dbReference type="AlphaFoldDB" id="W4UXW2"/>
<comment type="caution">
    <text evidence="2">The sequence shown here is derived from an EMBL/GenBank/DDBJ whole genome shotgun (WGS) entry which is preliminary data.</text>
</comment>
<dbReference type="Proteomes" id="UP000019131">
    <property type="component" value="Unassembled WGS sequence"/>
</dbReference>
<evidence type="ECO:0000313" key="3">
    <source>
        <dbReference type="Proteomes" id="UP000019131"/>
    </source>
</evidence>
<dbReference type="Gene3D" id="3.30.70.1430">
    <property type="entry name" value="Multidrug efflux transporter AcrB pore domain"/>
    <property type="match status" value="1"/>
</dbReference>
<reference evidence="2 3" key="1">
    <citation type="journal article" date="2014" name="Genome Announc.">
        <title>Draft Genome Sequence of Bacteroides reticulotermitis Strain JCM 10512T, Isolated from the Gut of a Termite.</title>
        <authorList>
            <person name="Yuki M."/>
            <person name="Oshima K."/>
            <person name="Suda W."/>
            <person name="Sakamoto M."/>
            <person name="Iida T."/>
            <person name="Hattori M."/>
            <person name="Ohkuma M."/>
        </authorList>
    </citation>
    <scope>NUCLEOTIDE SEQUENCE [LARGE SCALE GENOMIC DNA]</scope>
    <source>
        <strain evidence="2 3">JCM 10512</strain>
    </source>
</reference>
<dbReference type="PRINTS" id="PR00702">
    <property type="entry name" value="ACRIFLAVINRP"/>
</dbReference>
<dbReference type="GO" id="GO:0005886">
    <property type="term" value="C:plasma membrane"/>
    <property type="evidence" value="ECO:0007669"/>
    <property type="project" value="TreeGrafter"/>
</dbReference>
<organism evidence="2 3">
    <name type="scientific">Bacteroides reticulotermitis JCM 10512</name>
    <dbReference type="NCBI Taxonomy" id="1445607"/>
    <lineage>
        <taxon>Bacteria</taxon>
        <taxon>Pseudomonadati</taxon>
        <taxon>Bacteroidota</taxon>
        <taxon>Bacteroidia</taxon>
        <taxon>Bacteroidales</taxon>
        <taxon>Bacteroidaceae</taxon>
        <taxon>Bacteroides</taxon>
    </lineage>
</organism>
<evidence type="ECO:0000313" key="2">
    <source>
        <dbReference type="EMBL" id="GAE85677.1"/>
    </source>
</evidence>
<dbReference type="EMBL" id="BAIV01000030">
    <property type="protein sequence ID" value="GAE85677.1"/>
    <property type="molecule type" value="Genomic_DNA"/>
</dbReference>
<dbReference type="Pfam" id="PF00873">
    <property type="entry name" value="ACR_tran"/>
    <property type="match status" value="1"/>
</dbReference>
<feature type="transmembrane region" description="Helical" evidence="1">
    <location>
        <begin position="12"/>
        <end position="33"/>
    </location>
</feature>